<proteinExistence type="predicted"/>
<evidence type="ECO:0000313" key="3">
    <source>
        <dbReference type="EMBL" id="TYP89018.1"/>
    </source>
</evidence>
<protein>
    <submittedName>
        <fullName evidence="3">Uncharacterized protein</fullName>
    </submittedName>
</protein>
<feature type="region of interest" description="Disordered" evidence="1">
    <location>
        <begin position="1"/>
        <end position="20"/>
    </location>
</feature>
<feature type="transmembrane region" description="Helical" evidence="2">
    <location>
        <begin position="54"/>
        <end position="73"/>
    </location>
</feature>
<dbReference type="Proteomes" id="UP000322499">
    <property type="component" value="Unassembled WGS sequence"/>
</dbReference>
<evidence type="ECO:0000256" key="1">
    <source>
        <dbReference type="SAM" id="MobiDB-lite"/>
    </source>
</evidence>
<accession>A0A5S5D188</accession>
<name>A0A5S5D188_9ACTN</name>
<sequence>MATTTRLEQSPAYAARGRAASYPEPPVVVVRHHRRPATPRAAGSASMASLRWEFAFYGGFFFIPVGMAAASWLGP</sequence>
<dbReference type="EMBL" id="VNHW01000003">
    <property type="protein sequence ID" value="TYP89018.1"/>
    <property type="molecule type" value="Genomic_DNA"/>
</dbReference>
<evidence type="ECO:0000256" key="2">
    <source>
        <dbReference type="SAM" id="Phobius"/>
    </source>
</evidence>
<gene>
    <name evidence="3" type="ORF">BD833_103174</name>
</gene>
<keyword evidence="4" id="KW-1185">Reference proteome</keyword>
<reference evidence="3 4" key="1">
    <citation type="submission" date="2019-07" db="EMBL/GenBank/DDBJ databases">
        <title>Genomic Encyclopedia of Archaeal and Bacterial Type Strains, Phase II (KMG-II): from individual species to whole genera.</title>
        <authorList>
            <person name="Goeker M."/>
        </authorList>
    </citation>
    <scope>NUCLEOTIDE SEQUENCE [LARGE SCALE GENOMIC DNA]</scope>
    <source>
        <strain evidence="3 4">DSM 46842</strain>
    </source>
</reference>
<keyword evidence="2" id="KW-0812">Transmembrane</keyword>
<organism evidence="3 4">
    <name type="scientific">Blastococcus xanthinilyticus</name>
    <dbReference type="NCBI Taxonomy" id="1564164"/>
    <lineage>
        <taxon>Bacteria</taxon>
        <taxon>Bacillati</taxon>
        <taxon>Actinomycetota</taxon>
        <taxon>Actinomycetes</taxon>
        <taxon>Geodermatophilales</taxon>
        <taxon>Geodermatophilaceae</taxon>
        <taxon>Blastococcus</taxon>
    </lineage>
</organism>
<comment type="caution">
    <text evidence="3">The sequence shown here is derived from an EMBL/GenBank/DDBJ whole genome shotgun (WGS) entry which is preliminary data.</text>
</comment>
<dbReference type="AlphaFoldDB" id="A0A5S5D188"/>
<keyword evidence="2" id="KW-1133">Transmembrane helix</keyword>
<keyword evidence="2" id="KW-0472">Membrane</keyword>
<evidence type="ECO:0000313" key="4">
    <source>
        <dbReference type="Proteomes" id="UP000322499"/>
    </source>
</evidence>